<reference evidence="12" key="5">
    <citation type="journal article" date="2018" name="Nat. Plants">
        <title>Whole-genome landscape of Medicago truncatula symbiotic genes.</title>
        <authorList>
            <person name="Pecrix Y."/>
            <person name="Gamas P."/>
            <person name="Carrere S."/>
        </authorList>
    </citation>
    <scope>NUCLEOTIDE SEQUENCE</scope>
    <source>
        <tissue evidence="12">Leaves</tissue>
    </source>
</reference>
<comment type="subcellular location">
    <subcellularLocation>
        <location evidence="2">Mitochondrion outer membrane</location>
        <topology evidence="2">Single-pass membrane protein</topology>
    </subcellularLocation>
</comment>
<dbReference type="AlphaFoldDB" id="G7KKW2"/>
<dbReference type="PANTHER" id="PTHR32409:SF3">
    <property type="entry name" value="MITOCHONDRIAL IMPORT RECEPTOR SUBUNIT TOM20-1-RELATED"/>
    <property type="match status" value="1"/>
</dbReference>
<reference evidence="13" key="3">
    <citation type="submission" date="2015-04" db="UniProtKB">
        <authorList>
            <consortium name="EnsemblPlants"/>
        </authorList>
    </citation>
    <scope>IDENTIFICATION</scope>
    <source>
        <strain evidence="13">cv. Jemalong A17</strain>
    </source>
</reference>
<evidence type="ECO:0000256" key="10">
    <source>
        <dbReference type="ARBA" id="ARBA00023136"/>
    </source>
</evidence>
<dbReference type="STRING" id="3880.G7KKW2"/>
<evidence type="ECO:0000313" key="14">
    <source>
        <dbReference type="Proteomes" id="UP000002051"/>
    </source>
</evidence>
<evidence type="ECO:0000256" key="2">
    <source>
        <dbReference type="ARBA" id="ARBA00004572"/>
    </source>
</evidence>
<dbReference type="PANTHER" id="PTHR32409">
    <property type="entry name" value="MITOCHONDRIAL IMPORT RECEPTOR SUBUNIT TOM20-1-RELATED"/>
    <property type="match status" value="1"/>
</dbReference>
<evidence type="ECO:0000256" key="8">
    <source>
        <dbReference type="ARBA" id="ARBA00022989"/>
    </source>
</evidence>
<accession>A0A0C3VTN5</accession>
<reference evidence="15" key="4">
    <citation type="journal article" date="2018" name="Nat. Plants">
        <title>Whole-genome landscape of Medicago truncatula symbiotic genes.</title>
        <authorList>
            <person name="Pecrix Y."/>
            <person name="Staton S.E."/>
            <person name="Sallet E."/>
            <person name="Lelandais-Briere C."/>
            <person name="Moreau S."/>
            <person name="Carrere S."/>
            <person name="Blein T."/>
            <person name="Jardinaud M.F."/>
            <person name="Latrasse D."/>
            <person name="Zouine M."/>
            <person name="Zahm M."/>
            <person name="Kreplak J."/>
            <person name="Mayjonade B."/>
            <person name="Satge C."/>
            <person name="Perez M."/>
            <person name="Cauet S."/>
            <person name="Marande W."/>
            <person name="Chantry-Darmon C."/>
            <person name="Lopez-Roques C."/>
            <person name="Bouchez O."/>
            <person name="Berard A."/>
            <person name="Debelle F."/>
            <person name="Munos S."/>
            <person name="Bendahmane A."/>
            <person name="Berges H."/>
            <person name="Niebel A."/>
            <person name="Buitink J."/>
            <person name="Frugier F."/>
            <person name="Benhamed M."/>
            <person name="Crespi M."/>
            <person name="Gouzy J."/>
            <person name="Gamas P."/>
        </authorList>
    </citation>
    <scope>NUCLEOTIDE SEQUENCE [LARGE SCALE GENOMIC DNA]</scope>
    <source>
        <strain evidence="15">cv. Jemalong A17</strain>
    </source>
</reference>
<evidence type="ECO:0000256" key="9">
    <source>
        <dbReference type="ARBA" id="ARBA00023128"/>
    </source>
</evidence>
<evidence type="ECO:0000256" key="7">
    <source>
        <dbReference type="ARBA" id="ARBA00022927"/>
    </source>
</evidence>
<keyword evidence="4" id="KW-0813">Transport</keyword>
<keyword evidence="9" id="KW-0496">Mitochondrion</keyword>
<evidence type="ECO:0000256" key="4">
    <source>
        <dbReference type="ARBA" id="ARBA00022448"/>
    </source>
</evidence>
<keyword evidence="14" id="KW-1185">Reference proteome</keyword>
<evidence type="ECO:0000256" key="6">
    <source>
        <dbReference type="ARBA" id="ARBA00022787"/>
    </source>
</evidence>
<reference evidence="11 14" key="1">
    <citation type="journal article" date="2011" name="Nature">
        <title>The Medicago genome provides insight into the evolution of rhizobial symbioses.</title>
        <authorList>
            <person name="Young N.D."/>
            <person name="Debelle F."/>
            <person name="Oldroyd G.E."/>
            <person name="Geurts R."/>
            <person name="Cannon S.B."/>
            <person name="Udvardi M.K."/>
            <person name="Benedito V.A."/>
            <person name="Mayer K.F."/>
            <person name="Gouzy J."/>
            <person name="Schoof H."/>
            <person name="Van de Peer Y."/>
            <person name="Proost S."/>
            <person name="Cook D.R."/>
            <person name="Meyers B.C."/>
            <person name="Spannagl M."/>
            <person name="Cheung F."/>
            <person name="De Mita S."/>
            <person name="Krishnakumar V."/>
            <person name="Gundlach H."/>
            <person name="Zhou S."/>
            <person name="Mudge J."/>
            <person name="Bharti A.K."/>
            <person name="Murray J.D."/>
            <person name="Naoumkina M.A."/>
            <person name="Rosen B."/>
            <person name="Silverstein K.A."/>
            <person name="Tang H."/>
            <person name="Rombauts S."/>
            <person name="Zhao P.X."/>
            <person name="Zhou P."/>
            <person name="Barbe V."/>
            <person name="Bardou P."/>
            <person name="Bechner M."/>
            <person name="Bellec A."/>
            <person name="Berger A."/>
            <person name="Berges H."/>
            <person name="Bidwell S."/>
            <person name="Bisseling T."/>
            <person name="Choisne N."/>
            <person name="Couloux A."/>
            <person name="Denny R."/>
            <person name="Deshpande S."/>
            <person name="Dai X."/>
            <person name="Doyle J.J."/>
            <person name="Dudez A.M."/>
            <person name="Farmer A.D."/>
            <person name="Fouteau S."/>
            <person name="Franken C."/>
            <person name="Gibelin C."/>
            <person name="Gish J."/>
            <person name="Goldstein S."/>
            <person name="Gonzalez A.J."/>
            <person name="Green P.J."/>
            <person name="Hallab A."/>
            <person name="Hartog M."/>
            <person name="Hua A."/>
            <person name="Humphray S.J."/>
            <person name="Jeong D.H."/>
            <person name="Jing Y."/>
            <person name="Jocker A."/>
            <person name="Kenton S.M."/>
            <person name="Kim D.J."/>
            <person name="Klee K."/>
            <person name="Lai H."/>
            <person name="Lang C."/>
            <person name="Lin S."/>
            <person name="Macmil S.L."/>
            <person name="Magdelenat G."/>
            <person name="Matthews L."/>
            <person name="McCorrison J."/>
            <person name="Monaghan E.L."/>
            <person name="Mun J.H."/>
            <person name="Najar F.Z."/>
            <person name="Nicholson C."/>
            <person name="Noirot C."/>
            <person name="O'Bleness M."/>
            <person name="Paule C.R."/>
            <person name="Poulain J."/>
            <person name="Prion F."/>
            <person name="Qin B."/>
            <person name="Qu C."/>
            <person name="Retzel E.F."/>
            <person name="Riddle C."/>
            <person name="Sallet E."/>
            <person name="Samain S."/>
            <person name="Samson N."/>
            <person name="Sanders I."/>
            <person name="Saurat O."/>
            <person name="Scarpelli C."/>
            <person name="Schiex T."/>
            <person name="Segurens B."/>
            <person name="Severin A.J."/>
            <person name="Sherrier D.J."/>
            <person name="Shi R."/>
            <person name="Sims S."/>
            <person name="Singer S.R."/>
            <person name="Sinharoy S."/>
            <person name="Sterck L."/>
            <person name="Viollet A."/>
            <person name="Wang B.B."/>
            <person name="Wang K."/>
            <person name="Wang M."/>
            <person name="Wang X."/>
            <person name="Warfsmann J."/>
            <person name="Weissenbach J."/>
            <person name="White D.D."/>
            <person name="White J.D."/>
            <person name="Wiley G.B."/>
            <person name="Wincker P."/>
            <person name="Xing Y."/>
            <person name="Yang L."/>
            <person name="Yao Z."/>
            <person name="Ying F."/>
            <person name="Zhai J."/>
            <person name="Zhou L."/>
            <person name="Zuber A."/>
            <person name="Denarie J."/>
            <person name="Dixon R.A."/>
            <person name="May G.D."/>
            <person name="Schwartz D.C."/>
            <person name="Rogers J."/>
            <person name="Quetier F."/>
            <person name="Town C.D."/>
            <person name="Roe B.A."/>
        </authorList>
    </citation>
    <scope>NUCLEOTIDE SEQUENCE [LARGE SCALE GENOMIC DNA]</scope>
    <source>
        <strain evidence="11">A17</strain>
        <strain evidence="13 14">cv. Jemalong A17</strain>
    </source>
</reference>
<reference evidence="11 14" key="2">
    <citation type="journal article" date="2014" name="BMC Genomics">
        <title>An improved genome release (version Mt4.0) for the model legume Medicago truncatula.</title>
        <authorList>
            <person name="Tang H."/>
            <person name="Krishnakumar V."/>
            <person name="Bidwell S."/>
            <person name="Rosen B."/>
            <person name="Chan A."/>
            <person name="Zhou S."/>
            <person name="Gentzbittel L."/>
            <person name="Childs K.L."/>
            <person name="Yandell M."/>
            <person name="Gundlach H."/>
            <person name="Mayer K.F."/>
            <person name="Schwartz D.C."/>
            <person name="Town C.D."/>
        </authorList>
    </citation>
    <scope>GENOME REANNOTATION</scope>
    <source>
        <strain evidence="13 14">cv. Jemalong A17</strain>
    </source>
</reference>
<evidence type="ECO:0000313" key="11">
    <source>
        <dbReference type="EMBL" id="AES74733.2"/>
    </source>
</evidence>
<dbReference type="Proteomes" id="UP000265566">
    <property type="component" value="Chromosome 6"/>
</dbReference>
<keyword evidence="10" id="KW-0472">Membrane</keyword>
<keyword evidence="8" id="KW-1133">Transmembrane helix</keyword>
<organism evidence="11 14">
    <name type="scientific">Medicago truncatula</name>
    <name type="common">Barrel medic</name>
    <name type="synonym">Medicago tribuloides</name>
    <dbReference type="NCBI Taxonomy" id="3880"/>
    <lineage>
        <taxon>Eukaryota</taxon>
        <taxon>Viridiplantae</taxon>
        <taxon>Streptophyta</taxon>
        <taxon>Embryophyta</taxon>
        <taxon>Tracheophyta</taxon>
        <taxon>Spermatophyta</taxon>
        <taxon>Magnoliopsida</taxon>
        <taxon>eudicotyledons</taxon>
        <taxon>Gunneridae</taxon>
        <taxon>Pentapetalae</taxon>
        <taxon>rosids</taxon>
        <taxon>fabids</taxon>
        <taxon>Fabales</taxon>
        <taxon>Fabaceae</taxon>
        <taxon>Papilionoideae</taxon>
        <taxon>50 kb inversion clade</taxon>
        <taxon>NPAAA clade</taxon>
        <taxon>Hologalegina</taxon>
        <taxon>IRL clade</taxon>
        <taxon>Trifolieae</taxon>
        <taxon>Medicago</taxon>
    </lineage>
</organism>
<sequence length="239" mass="27739">MNFLRDYSNLLNAREACKIAEAEYIKNPRDVDNLTKWGGAMLKMYNNGDQDMTIEDVILKLEEAVFLDPYHHEALYCLGEAFAIRAPEFNDKTSIDYYSKKAIACYQQAFDLDPSNEMYRIMMETYVKGIKKILAEDEQLMTSVSEFYPSFGTKLFEVADELAMAATVTEELRGKLKQMLKNQQRTNLIMANMMSFIQSRFPGEDVYPIIQAARQAYYIFLFCYPFYPFCSYNVVLCFG</sequence>
<dbReference type="EnsemblPlants" id="AES74733">
    <property type="protein sequence ID" value="AES74733"/>
    <property type="gene ID" value="MTR_6g012540"/>
</dbReference>
<keyword evidence="6" id="KW-1000">Mitochondrion outer membrane</keyword>
<dbReference type="InterPro" id="IPR010547">
    <property type="entry name" value="TOM20_imprt_rcpt"/>
</dbReference>
<dbReference type="Gramene" id="rna34312">
    <property type="protein sequence ID" value="RHN50062.1"/>
    <property type="gene ID" value="gene34312"/>
</dbReference>
<keyword evidence="7" id="KW-0653">Protein transport</keyword>
<evidence type="ECO:0000256" key="5">
    <source>
        <dbReference type="ARBA" id="ARBA00022692"/>
    </source>
</evidence>
<dbReference type="GO" id="GO:0005742">
    <property type="term" value="C:mitochondrial outer membrane translocase complex"/>
    <property type="evidence" value="ECO:0007669"/>
    <property type="project" value="InterPro"/>
</dbReference>
<dbReference type="InterPro" id="IPR011990">
    <property type="entry name" value="TPR-like_helical_dom_sf"/>
</dbReference>
<evidence type="ECO:0000256" key="3">
    <source>
        <dbReference type="ARBA" id="ARBA00005792"/>
    </source>
</evidence>
<evidence type="ECO:0000313" key="12">
    <source>
        <dbReference type="EMBL" id="RHN50062.1"/>
    </source>
</evidence>
<comment type="function">
    <text evidence="1">Central component of the receptor complex responsible for the recognition and translocation of cytosolically synthesized mitochondrial preproteins. Together with TOM22 functions as the transit peptide receptor at the surface of the mitochondrion outer membrane and facilitates the movement of preproteins into the translocation pore.</text>
</comment>
<dbReference type="HOGENOM" id="CLU_1162631_0_0_1"/>
<dbReference type="PaxDb" id="3880-AES74733"/>
<evidence type="ECO:0000313" key="13">
    <source>
        <dbReference type="EnsemblPlants" id="AES74733"/>
    </source>
</evidence>
<protein>
    <submittedName>
        <fullName evidence="11">Plant-specific import receptor subunit TOM20</fullName>
    </submittedName>
    <submittedName>
        <fullName evidence="12">Putative plant specific mitochondrial import receptor subunit TOM20</fullName>
    </submittedName>
</protein>
<gene>
    <name evidence="11" type="ordered locus">MTR_6g012540</name>
    <name evidence="12" type="ORF">MtrunA17_Chr6g0453351</name>
</gene>
<keyword evidence="5" id="KW-0812">Transmembrane</keyword>
<dbReference type="Gene3D" id="1.25.40.10">
    <property type="entry name" value="Tetratricopeptide repeat domain"/>
    <property type="match status" value="1"/>
</dbReference>
<name>G7KKW2_MEDTR</name>
<proteinExistence type="inferred from homology"/>
<evidence type="ECO:0000313" key="15">
    <source>
        <dbReference type="Proteomes" id="UP000265566"/>
    </source>
</evidence>
<evidence type="ECO:0000256" key="1">
    <source>
        <dbReference type="ARBA" id="ARBA00003450"/>
    </source>
</evidence>
<accession>G7KKW2</accession>
<comment type="similarity">
    <text evidence="3">Belongs to the Tom20 family.</text>
</comment>
<dbReference type="EMBL" id="CM001222">
    <property type="protein sequence ID" value="AES74733.2"/>
    <property type="molecule type" value="Genomic_DNA"/>
</dbReference>
<dbReference type="GO" id="GO:0015031">
    <property type="term" value="P:protein transport"/>
    <property type="evidence" value="ECO:0007669"/>
    <property type="project" value="UniProtKB-KW"/>
</dbReference>
<dbReference type="Proteomes" id="UP000002051">
    <property type="component" value="Chromosome 6"/>
</dbReference>
<dbReference type="Pfam" id="PF06552">
    <property type="entry name" value="TOM20_plant"/>
    <property type="match status" value="1"/>
</dbReference>
<dbReference type="SUPFAM" id="SSF48452">
    <property type="entry name" value="TPR-like"/>
    <property type="match status" value="1"/>
</dbReference>
<keyword evidence="11" id="KW-0675">Receptor</keyword>
<dbReference type="GO" id="GO:0045040">
    <property type="term" value="P:protein insertion into mitochondrial outer membrane"/>
    <property type="evidence" value="ECO:0007669"/>
    <property type="project" value="InterPro"/>
</dbReference>
<dbReference type="EMBL" id="PSQE01000006">
    <property type="protein sequence ID" value="RHN50062.1"/>
    <property type="molecule type" value="Genomic_DNA"/>
</dbReference>